<feature type="non-terminal residue" evidence="1">
    <location>
        <position position="41"/>
    </location>
</feature>
<sequence>MKLSQLLGYASQEKNNLNTLQLFPGGPNYQYETDFRHAYKW</sequence>
<evidence type="ECO:0000313" key="2">
    <source>
        <dbReference type="Proteomes" id="UP000259864"/>
    </source>
</evidence>
<gene>
    <name evidence="1" type="ORF">NCTC10135_00468</name>
</gene>
<accession>A0A3B0PIN0</accession>
<evidence type="ECO:0000313" key="1">
    <source>
        <dbReference type="EMBL" id="SYV89961.1"/>
    </source>
</evidence>
<dbReference type="AlphaFoldDB" id="A0A3B0PIN0"/>
<dbReference type="KEGG" id="mala:NCTC10135_00468"/>
<dbReference type="Proteomes" id="UP000259864">
    <property type="component" value="Chromosome 1"/>
</dbReference>
<name>A0A3B0PIN0_9BACT</name>
<protein>
    <submittedName>
        <fullName evidence="1">Uncharacterized protein</fullName>
    </submittedName>
</protein>
<reference evidence="2" key="1">
    <citation type="submission" date="2018-06" db="EMBL/GenBank/DDBJ databases">
        <authorList>
            <consortium name="Pathogen Informatics"/>
        </authorList>
    </citation>
    <scope>NUCLEOTIDE SEQUENCE [LARGE SCALE GENOMIC DNA]</scope>
    <source>
        <strain evidence="2">NCTC10135</strain>
    </source>
</reference>
<dbReference type="EMBL" id="LS991949">
    <property type="protein sequence ID" value="SYV89961.1"/>
    <property type="molecule type" value="Genomic_DNA"/>
</dbReference>
<proteinExistence type="predicted"/>
<organism evidence="1 2">
    <name type="scientific">Metamycoplasma alkalescens</name>
    <dbReference type="NCBI Taxonomy" id="45363"/>
    <lineage>
        <taxon>Bacteria</taxon>
        <taxon>Bacillati</taxon>
        <taxon>Mycoplasmatota</taxon>
        <taxon>Mycoplasmoidales</taxon>
        <taxon>Metamycoplasmataceae</taxon>
        <taxon>Metamycoplasma</taxon>
    </lineage>
</organism>